<name>A0A0E9PU59_ANGAN</name>
<organism evidence="1">
    <name type="scientific">Anguilla anguilla</name>
    <name type="common">European freshwater eel</name>
    <name type="synonym">Muraena anguilla</name>
    <dbReference type="NCBI Taxonomy" id="7936"/>
    <lineage>
        <taxon>Eukaryota</taxon>
        <taxon>Metazoa</taxon>
        <taxon>Chordata</taxon>
        <taxon>Craniata</taxon>
        <taxon>Vertebrata</taxon>
        <taxon>Euteleostomi</taxon>
        <taxon>Actinopterygii</taxon>
        <taxon>Neopterygii</taxon>
        <taxon>Teleostei</taxon>
        <taxon>Anguilliformes</taxon>
        <taxon>Anguillidae</taxon>
        <taxon>Anguilla</taxon>
    </lineage>
</organism>
<reference evidence="1" key="2">
    <citation type="journal article" date="2015" name="Fish Shellfish Immunol.">
        <title>Early steps in the European eel (Anguilla anguilla)-Vibrio vulnificus interaction in the gills: Role of the RtxA13 toxin.</title>
        <authorList>
            <person name="Callol A."/>
            <person name="Pajuelo D."/>
            <person name="Ebbesson L."/>
            <person name="Teles M."/>
            <person name="MacKenzie S."/>
            <person name="Amaro C."/>
        </authorList>
    </citation>
    <scope>NUCLEOTIDE SEQUENCE</scope>
</reference>
<evidence type="ECO:0000313" key="1">
    <source>
        <dbReference type="EMBL" id="JAH07792.1"/>
    </source>
</evidence>
<proteinExistence type="predicted"/>
<reference evidence="1" key="1">
    <citation type="submission" date="2014-11" db="EMBL/GenBank/DDBJ databases">
        <authorList>
            <person name="Amaro Gonzalez C."/>
        </authorList>
    </citation>
    <scope>NUCLEOTIDE SEQUENCE</scope>
</reference>
<dbReference type="AlphaFoldDB" id="A0A0E9PU59"/>
<dbReference type="EMBL" id="GBXM01100785">
    <property type="protein sequence ID" value="JAH07792.1"/>
    <property type="molecule type" value="Transcribed_RNA"/>
</dbReference>
<protein>
    <submittedName>
        <fullName evidence="1">Uncharacterized protein</fullName>
    </submittedName>
</protein>
<accession>A0A0E9PU59</accession>
<sequence>MQYMYSNTRASTAPGQQALTEQTDIILMFRLLNTSILEVINQNIITTMPLS</sequence>